<evidence type="ECO:0000256" key="1">
    <source>
        <dbReference type="SAM" id="Phobius"/>
    </source>
</evidence>
<dbReference type="Proteomes" id="UP000675284">
    <property type="component" value="Unassembled WGS sequence"/>
</dbReference>
<keyword evidence="3" id="KW-1185">Reference proteome</keyword>
<comment type="caution">
    <text evidence="2">The sequence shown here is derived from an EMBL/GenBank/DDBJ whole genome shotgun (WGS) entry which is preliminary data.</text>
</comment>
<keyword evidence="1" id="KW-0812">Transmembrane</keyword>
<feature type="transmembrane region" description="Helical" evidence="1">
    <location>
        <begin position="36"/>
        <end position="57"/>
    </location>
</feature>
<dbReference type="AlphaFoldDB" id="A0A941DX29"/>
<sequence length="69" mass="7801">MPRGPASHEELTFGIGGNHIGTNDYYRISAINQNDIGSRFTSVIIGVFLITMLLSVVRMRRLNKLYNNF</sequence>
<reference evidence="2" key="1">
    <citation type="submission" date="2021-04" db="EMBL/GenBank/DDBJ databases">
        <title>Isolation and polyphasic classification of algal microorganism.</title>
        <authorList>
            <person name="Wang S."/>
        </authorList>
    </citation>
    <scope>NUCLEOTIDE SEQUENCE</scope>
    <source>
        <strain evidence="2">720a</strain>
    </source>
</reference>
<protein>
    <submittedName>
        <fullName evidence="2">Uncharacterized protein</fullName>
    </submittedName>
</protein>
<organism evidence="2 3">
    <name type="scientific">Virgibacillus salarius</name>
    <dbReference type="NCBI Taxonomy" id="447199"/>
    <lineage>
        <taxon>Bacteria</taxon>
        <taxon>Bacillati</taxon>
        <taxon>Bacillota</taxon>
        <taxon>Bacilli</taxon>
        <taxon>Bacillales</taxon>
        <taxon>Bacillaceae</taxon>
        <taxon>Virgibacillus</taxon>
    </lineage>
</organism>
<keyword evidence="1" id="KW-1133">Transmembrane helix</keyword>
<name>A0A941DX29_9BACI</name>
<dbReference type="EMBL" id="JAGSOT010000041">
    <property type="protein sequence ID" value="MBR7797036.1"/>
    <property type="molecule type" value="Genomic_DNA"/>
</dbReference>
<keyword evidence="1" id="KW-0472">Membrane</keyword>
<evidence type="ECO:0000313" key="3">
    <source>
        <dbReference type="Proteomes" id="UP000675284"/>
    </source>
</evidence>
<accession>A0A941DX29</accession>
<evidence type="ECO:0000313" key="2">
    <source>
        <dbReference type="EMBL" id="MBR7797036.1"/>
    </source>
</evidence>
<dbReference type="RefSeq" id="WP_152525394.1">
    <property type="nucleotide sequence ID" value="NZ_BAAACY010000109.1"/>
</dbReference>
<proteinExistence type="predicted"/>
<gene>
    <name evidence="2" type="ORF">KCX74_13415</name>
</gene>